<dbReference type="InterPro" id="IPR017850">
    <property type="entry name" value="Alkaline_phosphatase_core_sf"/>
</dbReference>
<accession>A0ABP9TNX8</accession>
<comment type="caution">
    <text evidence="1">The sequence shown here is derived from an EMBL/GenBank/DDBJ whole genome shotgun (WGS) entry which is preliminary data.</text>
</comment>
<dbReference type="PANTHER" id="PTHR10151">
    <property type="entry name" value="ECTONUCLEOTIDE PYROPHOSPHATASE/PHOSPHODIESTERASE"/>
    <property type="match status" value="1"/>
</dbReference>
<dbReference type="RefSeq" id="WP_210101141.1">
    <property type="nucleotide sequence ID" value="NZ_BAABLK010000028.1"/>
</dbReference>
<gene>
    <name evidence="1" type="ORF">GCM10025778_19850</name>
</gene>
<sequence length="394" mass="42314">MATNSKNIPSTALPAAPPYGRKTIAELLPSAAAALGVPGFDNPLSLPAANRICVVMVDGLGKALLRARGGHAPFLRKLMENSQTLMAAFPSTTAASLASFGTGLPPGQHGLVGYDAVDPARRRVVNQLGGWPKDLDPVAWQPHATVFERAAAHGVHTATVSLGHFKDSALTSAALRGTEFIPAESAHARVRTTCETLAEHRRALVYCYFNELDKAGHRHGKGSVQWGNALEDLDSAMRTLASRVPAGTLLLLTADHGMVDIDEKWRIDYSEFPELVDEVELTAGEPRAVQLHFRPGCTAAKREEVAQAWRDRFGAKAWVLGREEAIAHGLFGEVDASVRERIGDLLVLAAEDIAFLDGRRVNPSAFLMVGQHGSLTRVECEVPLLTLARPANAK</sequence>
<keyword evidence="2" id="KW-1185">Reference proteome</keyword>
<proteinExistence type="predicted"/>
<organism evidence="1 2">
    <name type="scientific">Paeniglutamicibacter antarcticus</name>
    <dbReference type="NCBI Taxonomy" id="494023"/>
    <lineage>
        <taxon>Bacteria</taxon>
        <taxon>Bacillati</taxon>
        <taxon>Actinomycetota</taxon>
        <taxon>Actinomycetes</taxon>
        <taxon>Micrococcales</taxon>
        <taxon>Micrococcaceae</taxon>
        <taxon>Paeniglutamicibacter</taxon>
    </lineage>
</organism>
<evidence type="ECO:0000313" key="1">
    <source>
        <dbReference type="EMBL" id="GAA5227452.1"/>
    </source>
</evidence>
<dbReference type="Gene3D" id="3.40.720.10">
    <property type="entry name" value="Alkaline Phosphatase, subunit A"/>
    <property type="match status" value="1"/>
</dbReference>
<name>A0ABP9TNX8_9MICC</name>
<protein>
    <submittedName>
        <fullName evidence="1">Alkaline phosphatase family protein</fullName>
    </submittedName>
</protein>
<dbReference type="Proteomes" id="UP001501257">
    <property type="component" value="Unassembled WGS sequence"/>
</dbReference>
<dbReference type="EMBL" id="BAABLK010000028">
    <property type="protein sequence ID" value="GAA5227452.1"/>
    <property type="molecule type" value="Genomic_DNA"/>
</dbReference>
<evidence type="ECO:0000313" key="2">
    <source>
        <dbReference type="Proteomes" id="UP001501257"/>
    </source>
</evidence>
<dbReference type="SUPFAM" id="SSF53649">
    <property type="entry name" value="Alkaline phosphatase-like"/>
    <property type="match status" value="1"/>
</dbReference>
<reference evidence="2" key="1">
    <citation type="journal article" date="2019" name="Int. J. Syst. Evol. Microbiol.">
        <title>The Global Catalogue of Microorganisms (GCM) 10K type strain sequencing project: providing services to taxonomists for standard genome sequencing and annotation.</title>
        <authorList>
            <consortium name="The Broad Institute Genomics Platform"/>
            <consortium name="The Broad Institute Genome Sequencing Center for Infectious Disease"/>
            <person name="Wu L."/>
            <person name="Ma J."/>
        </authorList>
    </citation>
    <scope>NUCLEOTIDE SEQUENCE [LARGE SCALE GENOMIC DNA]</scope>
    <source>
        <strain evidence="2">JCM 18952</strain>
    </source>
</reference>
<dbReference type="PANTHER" id="PTHR10151:SF120">
    <property type="entry name" value="BIS(5'-ADENOSYL)-TRIPHOSPHATASE"/>
    <property type="match status" value="1"/>
</dbReference>
<dbReference type="Pfam" id="PF01663">
    <property type="entry name" value="Phosphodiest"/>
    <property type="match status" value="1"/>
</dbReference>
<dbReference type="InterPro" id="IPR002591">
    <property type="entry name" value="Phosphodiest/P_Trfase"/>
</dbReference>